<evidence type="ECO:0000256" key="5">
    <source>
        <dbReference type="ARBA" id="ARBA00022912"/>
    </source>
</evidence>
<evidence type="ECO:0000313" key="12">
    <source>
        <dbReference type="Proteomes" id="UP000326939"/>
    </source>
</evidence>
<evidence type="ECO:0000256" key="1">
    <source>
        <dbReference type="ARBA" id="ARBA00001936"/>
    </source>
</evidence>
<dbReference type="Pfam" id="PF16891">
    <property type="entry name" value="STPPase_N"/>
    <property type="match status" value="1"/>
</dbReference>
<name>A0A5N5LQT6_9ROSI</name>
<comment type="caution">
    <text evidence="11">The sequence shown here is derived from an EMBL/GenBank/DDBJ whole genome shotgun (WGS) entry which is preliminary data.</text>
</comment>
<dbReference type="GO" id="GO:0004722">
    <property type="term" value="F:protein serine/threonine phosphatase activity"/>
    <property type="evidence" value="ECO:0007669"/>
    <property type="project" value="UniProtKB-EC"/>
</dbReference>
<keyword evidence="12" id="KW-1185">Reference proteome</keyword>
<dbReference type="InterPro" id="IPR006186">
    <property type="entry name" value="Ser/Thr-sp_prot-phosphatase"/>
</dbReference>
<dbReference type="AlphaFoldDB" id="A0A5N5LQT6"/>
<sequence length="401" mass="45184">MEPFVLDGIITRLLEVRGKPGKQVQLAEAEIRQLCITSREVLLRQPNLLELEAPIKICVESVSVKAQSSFTDTSSLLAAELGDIHGQYSDLLKLFEYGGFPPRANYLFLGDYVDRGKQSLETICLLLAYKIKYPENFFILRGNHECASVNRIYGFYDECKRRFNVRLWKVFTDCFNCLPVAALIDEKILCMHGGLSPDLRSLDQIRNLYRPAVVPETGLLCDLLWSDPSKDIKGWGANDRGVSYIFGADRVTEFLQKHDLDLICRAHQVVEDGYEFFASRQLVTIFSAPNYCGEFDNAGAMMSVDENLLCSFQILRPAEKKPKFGFGSSGNARNGTAPPKFKMPLGYHCILITALKCIDESIPTSSYSHYVLVMGAGDLLSAMFRYSYPLLYFNKLHLALV</sequence>
<dbReference type="GO" id="GO:0046872">
    <property type="term" value="F:metal ion binding"/>
    <property type="evidence" value="ECO:0007669"/>
    <property type="project" value="UniProtKB-KW"/>
</dbReference>
<dbReference type="SUPFAM" id="SSF56300">
    <property type="entry name" value="Metallo-dependent phosphatases"/>
    <property type="match status" value="1"/>
</dbReference>
<evidence type="ECO:0000256" key="2">
    <source>
        <dbReference type="ARBA" id="ARBA00005333"/>
    </source>
</evidence>
<proteinExistence type="inferred from homology"/>
<feature type="domain" description="Serine/threonine specific protein phosphatases" evidence="10">
    <location>
        <begin position="140"/>
        <end position="145"/>
    </location>
</feature>
<evidence type="ECO:0000256" key="8">
    <source>
        <dbReference type="ARBA" id="ARBA00048336"/>
    </source>
</evidence>
<organism evidence="11 12">
    <name type="scientific">Salix brachista</name>
    <dbReference type="NCBI Taxonomy" id="2182728"/>
    <lineage>
        <taxon>Eukaryota</taxon>
        <taxon>Viridiplantae</taxon>
        <taxon>Streptophyta</taxon>
        <taxon>Embryophyta</taxon>
        <taxon>Tracheophyta</taxon>
        <taxon>Spermatophyta</taxon>
        <taxon>Magnoliopsida</taxon>
        <taxon>eudicotyledons</taxon>
        <taxon>Gunneridae</taxon>
        <taxon>Pentapetalae</taxon>
        <taxon>rosids</taxon>
        <taxon>fabids</taxon>
        <taxon>Malpighiales</taxon>
        <taxon>Salicaceae</taxon>
        <taxon>Saliceae</taxon>
        <taxon>Salix</taxon>
    </lineage>
</organism>
<reference evidence="12" key="1">
    <citation type="journal article" date="2019" name="Gigascience">
        <title>De novo genome assembly of the endangered Acer yangbiense, a plant species with extremely small populations endemic to Yunnan Province, China.</title>
        <authorList>
            <person name="Yang J."/>
            <person name="Wariss H.M."/>
            <person name="Tao L."/>
            <person name="Zhang R."/>
            <person name="Yun Q."/>
            <person name="Hollingsworth P."/>
            <person name="Dao Z."/>
            <person name="Luo G."/>
            <person name="Guo H."/>
            <person name="Ma Y."/>
            <person name="Sun W."/>
        </authorList>
    </citation>
    <scope>NUCLEOTIDE SEQUENCE [LARGE SCALE GENOMIC DNA]</scope>
    <source>
        <strain evidence="12">cv. br00</strain>
    </source>
</reference>
<dbReference type="PRINTS" id="PR00114">
    <property type="entry name" value="STPHPHTASE"/>
</dbReference>
<comment type="catalytic activity">
    <reaction evidence="8 9">
        <text>O-phospho-L-threonyl-[protein] + H2O = L-threonyl-[protein] + phosphate</text>
        <dbReference type="Rhea" id="RHEA:47004"/>
        <dbReference type="Rhea" id="RHEA-COMP:11060"/>
        <dbReference type="Rhea" id="RHEA-COMP:11605"/>
        <dbReference type="ChEBI" id="CHEBI:15377"/>
        <dbReference type="ChEBI" id="CHEBI:30013"/>
        <dbReference type="ChEBI" id="CHEBI:43474"/>
        <dbReference type="ChEBI" id="CHEBI:61977"/>
        <dbReference type="EC" id="3.1.3.16"/>
    </reaction>
</comment>
<dbReference type="CDD" id="cd07414">
    <property type="entry name" value="MPP_PP1_PPKL"/>
    <property type="match status" value="1"/>
</dbReference>
<dbReference type="InterPro" id="IPR029052">
    <property type="entry name" value="Metallo-depent_PP-like"/>
</dbReference>
<comment type="cofactor">
    <cofactor evidence="1">
        <name>Mn(2+)</name>
        <dbReference type="ChEBI" id="CHEBI:29035"/>
    </cofactor>
</comment>
<evidence type="ECO:0000259" key="10">
    <source>
        <dbReference type="PROSITE" id="PS00125"/>
    </source>
</evidence>
<dbReference type="GO" id="GO:0005737">
    <property type="term" value="C:cytoplasm"/>
    <property type="evidence" value="ECO:0007669"/>
    <property type="project" value="TreeGrafter"/>
</dbReference>
<dbReference type="PANTHER" id="PTHR11668">
    <property type="entry name" value="SERINE/THREONINE PROTEIN PHOSPHATASE"/>
    <property type="match status" value="1"/>
</dbReference>
<dbReference type="InterPro" id="IPR004843">
    <property type="entry name" value="Calcineurin-like_PHP"/>
</dbReference>
<evidence type="ECO:0000256" key="9">
    <source>
        <dbReference type="RuleBase" id="RU004273"/>
    </source>
</evidence>
<dbReference type="EMBL" id="VDCV01000008">
    <property type="protein sequence ID" value="KAB5545103.1"/>
    <property type="molecule type" value="Genomic_DNA"/>
</dbReference>
<evidence type="ECO:0000256" key="3">
    <source>
        <dbReference type="ARBA" id="ARBA00022723"/>
    </source>
</evidence>
<dbReference type="PROSITE" id="PS00125">
    <property type="entry name" value="SER_THR_PHOSPHATASE"/>
    <property type="match status" value="1"/>
</dbReference>
<dbReference type="Proteomes" id="UP000326939">
    <property type="component" value="Chromosome 8"/>
</dbReference>
<keyword evidence="3" id="KW-0479">Metal-binding</keyword>
<dbReference type="Pfam" id="PF00149">
    <property type="entry name" value="Metallophos"/>
    <property type="match status" value="1"/>
</dbReference>
<keyword evidence="6" id="KW-0464">Manganese</keyword>
<evidence type="ECO:0000256" key="4">
    <source>
        <dbReference type="ARBA" id="ARBA00022801"/>
    </source>
</evidence>
<dbReference type="GO" id="GO:0005634">
    <property type="term" value="C:nucleus"/>
    <property type="evidence" value="ECO:0007669"/>
    <property type="project" value="TreeGrafter"/>
</dbReference>
<gene>
    <name evidence="11" type="ORF">DKX38_013215</name>
</gene>
<dbReference type="InterPro" id="IPR031675">
    <property type="entry name" value="STPPase_N"/>
</dbReference>
<dbReference type="Gene3D" id="3.60.21.10">
    <property type="match status" value="1"/>
</dbReference>
<dbReference type="PANTHER" id="PTHR11668:SF458">
    <property type="entry name" value="SERINE_THREONINE-PROTEIN PHOSPHATASE"/>
    <property type="match status" value="1"/>
</dbReference>
<comment type="catalytic activity">
    <reaction evidence="7">
        <text>O-phospho-L-seryl-[protein] + H2O = L-seryl-[protein] + phosphate</text>
        <dbReference type="Rhea" id="RHEA:20629"/>
        <dbReference type="Rhea" id="RHEA-COMP:9863"/>
        <dbReference type="Rhea" id="RHEA-COMP:11604"/>
        <dbReference type="ChEBI" id="CHEBI:15377"/>
        <dbReference type="ChEBI" id="CHEBI:29999"/>
        <dbReference type="ChEBI" id="CHEBI:43474"/>
        <dbReference type="ChEBI" id="CHEBI:83421"/>
        <dbReference type="EC" id="3.1.3.16"/>
    </reaction>
</comment>
<dbReference type="InterPro" id="IPR050341">
    <property type="entry name" value="PP1_catalytic_subunit"/>
</dbReference>
<dbReference type="EC" id="3.1.3.16" evidence="9"/>
<evidence type="ECO:0000256" key="6">
    <source>
        <dbReference type="ARBA" id="ARBA00023211"/>
    </source>
</evidence>
<keyword evidence="4 9" id="KW-0378">Hydrolase</keyword>
<protein>
    <recommendedName>
        <fullName evidence="9">Serine/threonine-protein phosphatase</fullName>
        <ecNumber evidence="9">3.1.3.16</ecNumber>
    </recommendedName>
</protein>
<accession>A0A5N5LQT6</accession>
<keyword evidence="5" id="KW-0904">Protein phosphatase</keyword>
<comment type="similarity">
    <text evidence="2">Belongs to the PPP phosphatase family. PP-1 subfamily.</text>
</comment>
<dbReference type="FunFam" id="3.60.21.10:FF:000212">
    <property type="entry name" value="Serine/threonine-protein phosphatase"/>
    <property type="match status" value="1"/>
</dbReference>
<evidence type="ECO:0000313" key="11">
    <source>
        <dbReference type="EMBL" id="KAB5545103.1"/>
    </source>
</evidence>
<evidence type="ECO:0000256" key="7">
    <source>
        <dbReference type="ARBA" id="ARBA00047761"/>
    </source>
</evidence>
<dbReference type="SMART" id="SM00156">
    <property type="entry name" value="PP2Ac"/>
    <property type="match status" value="1"/>
</dbReference>